<evidence type="ECO:0000256" key="1">
    <source>
        <dbReference type="SAM" id="MobiDB-lite"/>
    </source>
</evidence>
<reference evidence="2 3" key="1">
    <citation type="submission" date="2019-03" db="EMBL/GenBank/DDBJ databases">
        <title>First draft genome of Liparis tanakae, snailfish: a comprehensive survey of snailfish specific genes.</title>
        <authorList>
            <person name="Kim W."/>
            <person name="Song I."/>
            <person name="Jeong J.-H."/>
            <person name="Kim D."/>
            <person name="Kim S."/>
            <person name="Ryu S."/>
            <person name="Song J.Y."/>
            <person name="Lee S.K."/>
        </authorList>
    </citation>
    <scope>NUCLEOTIDE SEQUENCE [LARGE SCALE GENOMIC DNA]</scope>
    <source>
        <tissue evidence="2">Muscle</tissue>
    </source>
</reference>
<feature type="compositionally biased region" description="Basic and acidic residues" evidence="1">
    <location>
        <begin position="14"/>
        <end position="26"/>
    </location>
</feature>
<feature type="compositionally biased region" description="Basic and acidic residues" evidence="1">
    <location>
        <begin position="79"/>
        <end position="121"/>
    </location>
</feature>
<proteinExistence type="predicted"/>
<name>A0A4Z2HIV5_9TELE</name>
<organism evidence="2 3">
    <name type="scientific">Liparis tanakae</name>
    <name type="common">Tanaka's snailfish</name>
    <dbReference type="NCBI Taxonomy" id="230148"/>
    <lineage>
        <taxon>Eukaryota</taxon>
        <taxon>Metazoa</taxon>
        <taxon>Chordata</taxon>
        <taxon>Craniata</taxon>
        <taxon>Vertebrata</taxon>
        <taxon>Euteleostomi</taxon>
        <taxon>Actinopterygii</taxon>
        <taxon>Neopterygii</taxon>
        <taxon>Teleostei</taxon>
        <taxon>Neoteleostei</taxon>
        <taxon>Acanthomorphata</taxon>
        <taxon>Eupercaria</taxon>
        <taxon>Perciformes</taxon>
        <taxon>Cottioidei</taxon>
        <taxon>Cottales</taxon>
        <taxon>Liparidae</taxon>
        <taxon>Liparis</taxon>
    </lineage>
</organism>
<evidence type="ECO:0000313" key="2">
    <source>
        <dbReference type="EMBL" id="TNN65521.1"/>
    </source>
</evidence>
<protein>
    <submittedName>
        <fullName evidence="2">Uncharacterized protein</fullName>
    </submittedName>
</protein>
<dbReference type="EMBL" id="SRLO01000233">
    <property type="protein sequence ID" value="TNN65521.1"/>
    <property type="molecule type" value="Genomic_DNA"/>
</dbReference>
<dbReference type="Proteomes" id="UP000314294">
    <property type="component" value="Unassembled WGS sequence"/>
</dbReference>
<evidence type="ECO:0000313" key="3">
    <source>
        <dbReference type="Proteomes" id="UP000314294"/>
    </source>
</evidence>
<gene>
    <name evidence="2" type="ORF">EYF80_024199</name>
</gene>
<comment type="caution">
    <text evidence="2">The sequence shown here is derived from an EMBL/GenBank/DDBJ whole genome shotgun (WGS) entry which is preliminary data.</text>
</comment>
<keyword evidence="3" id="KW-1185">Reference proteome</keyword>
<feature type="region of interest" description="Disordered" evidence="1">
    <location>
        <begin position="1"/>
        <end position="42"/>
    </location>
</feature>
<dbReference type="AlphaFoldDB" id="A0A4Z2HIV5"/>
<feature type="region of interest" description="Disordered" evidence="1">
    <location>
        <begin position="63"/>
        <end position="121"/>
    </location>
</feature>
<accession>A0A4Z2HIV5</accession>
<sequence length="121" mass="13638">MRVNREVSPGFPESCERQQADEERRSALSAPHGCFDTDTQRESRCNPLLNVSAGPVCKQRRAEAWALTPGSHSSASRYGGEEERRRGGEEERRRGGEEQRRRGGEEETDTMTRDLEVGSLM</sequence>